<evidence type="ECO:0000256" key="2">
    <source>
        <dbReference type="ARBA" id="ARBA00009069"/>
    </source>
</evidence>
<proteinExistence type="inferred from homology"/>
<organism evidence="6 7">
    <name type="scientific">Physocladia obscura</name>
    <dbReference type="NCBI Taxonomy" id="109957"/>
    <lineage>
        <taxon>Eukaryota</taxon>
        <taxon>Fungi</taxon>
        <taxon>Fungi incertae sedis</taxon>
        <taxon>Chytridiomycota</taxon>
        <taxon>Chytridiomycota incertae sedis</taxon>
        <taxon>Chytridiomycetes</taxon>
        <taxon>Chytridiales</taxon>
        <taxon>Chytriomycetaceae</taxon>
        <taxon>Physocladia</taxon>
    </lineage>
</organism>
<keyword evidence="7" id="KW-1185">Reference proteome</keyword>
<dbReference type="AlphaFoldDB" id="A0AAD5T2F5"/>
<sequence length="362" mass="39783">MSSWFSSAPVLPFPAEPVVRVVDPVASTVATSPPLAINSLVASPDDFKWRTNVPSATEAFTFYLTLSNGTYILAQMTLRMYNSDKTKYASTLSPSMSSFKVSDDKLSVACEQMQFTYNSTTRGYTLVFDLGVDVAAVKVVLTPTDAPFKVNNGRLPFGTKDSDGFVDAAFYPRHEAKGTVSFEGSTTNVVGWGSSSHVVQCKPQVPAKWNFVNLQNEKDAIMLYEFDLPKGAKCTSIGAVIRNGRTIAVTTTNRSVHVQKQNDSKFSGYDVPTQLFIVLIGKTQDSGEDVHVEISIVQKNLLDAIDVLAQLPYLLKVFIQTFITAPYVYQWYEDVSAKVTIGKDSFTVDGKAFIECAFLLKE</sequence>
<evidence type="ECO:0000256" key="3">
    <source>
        <dbReference type="ARBA" id="ARBA00022490"/>
    </source>
</evidence>
<evidence type="ECO:0000259" key="5">
    <source>
        <dbReference type="Pfam" id="PF17187"/>
    </source>
</evidence>
<comment type="similarity">
    <text evidence="2">Belongs to the SVF1 family.</text>
</comment>
<dbReference type="InterPro" id="IPR013931">
    <property type="entry name" value="Svf1-like_N"/>
</dbReference>
<dbReference type="InterPro" id="IPR033394">
    <property type="entry name" value="Svf1-like_C"/>
</dbReference>
<accession>A0AAD5T2F5</accession>
<feature type="domain" description="Svf1-like C-terminal" evidence="5">
    <location>
        <begin position="205"/>
        <end position="359"/>
    </location>
</feature>
<dbReference type="Pfam" id="PF08622">
    <property type="entry name" value="Svf1"/>
    <property type="match status" value="1"/>
</dbReference>
<gene>
    <name evidence="6" type="primary">SVF1_4</name>
    <name evidence="6" type="ORF">HK100_012369</name>
</gene>
<protein>
    <submittedName>
        <fullName evidence="6">Cell survival pathways protein</fullName>
    </submittedName>
</protein>
<dbReference type="PANTHER" id="PTHR47107">
    <property type="entry name" value="SVF1-LIKE PROTEIN YDR222W-RELATED"/>
    <property type="match status" value="1"/>
</dbReference>
<name>A0AAD5T2F5_9FUNG</name>
<evidence type="ECO:0000259" key="4">
    <source>
        <dbReference type="Pfam" id="PF08622"/>
    </source>
</evidence>
<reference evidence="6" key="1">
    <citation type="submission" date="2020-05" db="EMBL/GenBank/DDBJ databases">
        <title>Phylogenomic resolution of chytrid fungi.</title>
        <authorList>
            <person name="Stajich J.E."/>
            <person name="Amses K."/>
            <person name="Simmons R."/>
            <person name="Seto K."/>
            <person name="Myers J."/>
            <person name="Bonds A."/>
            <person name="Quandt C.A."/>
            <person name="Barry K."/>
            <person name="Liu P."/>
            <person name="Grigoriev I."/>
            <person name="Longcore J.E."/>
            <person name="James T.Y."/>
        </authorList>
    </citation>
    <scope>NUCLEOTIDE SEQUENCE</scope>
    <source>
        <strain evidence="6">JEL0513</strain>
    </source>
</reference>
<dbReference type="GO" id="GO:0006979">
    <property type="term" value="P:response to oxidative stress"/>
    <property type="evidence" value="ECO:0007669"/>
    <property type="project" value="InterPro"/>
</dbReference>
<comment type="subcellular location">
    <subcellularLocation>
        <location evidence="1">Cytoplasm</location>
    </subcellularLocation>
</comment>
<comment type="caution">
    <text evidence="6">The sequence shown here is derived from an EMBL/GenBank/DDBJ whole genome shotgun (WGS) entry which is preliminary data.</text>
</comment>
<dbReference type="Pfam" id="PF17187">
    <property type="entry name" value="Svf1_C"/>
    <property type="match status" value="1"/>
</dbReference>
<dbReference type="GO" id="GO:0005737">
    <property type="term" value="C:cytoplasm"/>
    <property type="evidence" value="ECO:0007669"/>
    <property type="project" value="UniProtKB-SubCell"/>
</dbReference>
<evidence type="ECO:0000256" key="1">
    <source>
        <dbReference type="ARBA" id="ARBA00004496"/>
    </source>
</evidence>
<feature type="domain" description="Svf1-like N-terminal" evidence="4">
    <location>
        <begin position="69"/>
        <end position="191"/>
    </location>
</feature>
<evidence type="ECO:0000313" key="7">
    <source>
        <dbReference type="Proteomes" id="UP001211907"/>
    </source>
</evidence>
<dbReference type="EMBL" id="JADGJH010000879">
    <property type="protein sequence ID" value="KAJ3121463.1"/>
    <property type="molecule type" value="Genomic_DNA"/>
</dbReference>
<dbReference type="Proteomes" id="UP001211907">
    <property type="component" value="Unassembled WGS sequence"/>
</dbReference>
<keyword evidence="3" id="KW-0963">Cytoplasm</keyword>
<dbReference type="SUPFAM" id="SSF159245">
    <property type="entry name" value="AttH-like"/>
    <property type="match status" value="1"/>
</dbReference>
<dbReference type="PANTHER" id="PTHR47107:SF1">
    <property type="entry name" value="CERAMIDE-BINDING PROTEIN SVF1-RELATED"/>
    <property type="match status" value="1"/>
</dbReference>
<evidence type="ECO:0000313" key="6">
    <source>
        <dbReference type="EMBL" id="KAJ3121463.1"/>
    </source>
</evidence>
<dbReference type="InterPro" id="IPR051385">
    <property type="entry name" value="Ceramide-binding_SVF1"/>
</dbReference>